<dbReference type="InterPro" id="IPR009057">
    <property type="entry name" value="Homeodomain-like_sf"/>
</dbReference>
<dbReference type="KEGG" id="xba:C7S18_12275"/>
<name>A0A2P1PSV6_9GAMM</name>
<sequence>MNGDLFGFDTADPLDVIERPGAVAELQDAMHRWPERLREIFDVERALSMRAGMSEVDATRDAVERTFAIAHYLGSRMLYFPGAEKLRLALRDMEIHRLQGRVSVEELARRFSLTPASIYHIIRTETERTRAKLQGRLFD</sequence>
<keyword evidence="3" id="KW-1185">Reference proteome</keyword>
<organism evidence="2 3">
    <name type="scientific">Ahniella affigens</name>
    <dbReference type="NCBI Taxonomy" id="2021234"/>
    <lineage>
        <taxon>Bacteria</taxon>
        <taxon>Pseudomonadati</taxon>
        <taxon>Pseudomonadota</taxon>
        <taxon>Gammaproteobacteria</taxon>
        <taxon>Lysobacterales</taxon>
        <taxon>Rhodanobacteraceae</taxon>
        <taxon>Ahniella</taxon>
    </lineage>
</organism>
<feature type="domain" description="Mor transcription activator" evidence="1">
    <location>
        <begin position="32"/>
        <end position="137"/>
    </location>
</feature>
<dbReference type="EMBL" id="CP027860">
    <property type="protein sequence ID" value="AVP97928.1"/>
    <property type="molecule type" value="Genomic_DNA"/>
</dbReference>
<dbReference type="RefSeq" id="WP_106891848.1">
    <property type="nucleotide sequence ID" value="NZ_CP027860.1"/>
</dbReference>
<accession>A0A2P1PSV6</accession>
<dbReference type="Pfam" id="PF08765">
    <property type="entry name" value="Mor"/>
    <property type="match status" value="1"/>
</dbReference>
<gene>
    <name evidence="2" type="ORF">C7S18_12275</name>
</gene>
<dbReference type="InterPro" id="IPR052411">
    <property type="entry name" value="c-mor_Regulatory_Protein"/>
</dbReference>
<proteinExistence type="predicted"/>
<evidence type="ECO:0000313" key="2">
    <source>
        <dbReference type="EMBL" id="AVP97928.1"/>
    </source>
</evidence>
<reference evidence="2 3" key="1">
    <citation type="submission" date="2018-03" db="EMBL/GenBank/DDBJ databases">
        <title>Ahniella affigens gen. nov., sp. nov., a gammaproteobacterium isolated from sandy soil near a stream.</title>
        <authorList>
            <person name="Ko Y."/>
            <person name="Kim J.-H."/>
        </authorList>
    </citation>
    <scope>NUCLEOTIDE SEQUENCE [LARGE SCALE GENOMIC DNA]</scope>
    <source>
        <strain evidence="2 3">D13</strain>
    </source>
</reference>
<dbReference type="InterPro" id="IPR014875">
    <property type="entry name" value="Mor_transcription_activator"/>
</dbReference>
<dbReference type="SUPFAM" id="SSF46689">
    <property type="entry name" value="Homeodomain-like"/>
    <property type="match status" value="1"/>
</dbReference>
<reference evidence="2 3" key="2">
    <citation type="submission" date="2018-03" db="EMBL/GenBank/DDBJ databases">
        <authorList>
            <person name="Keele B.F."/>
        </authorList>
    </citation>
    <scope>NUCLEOTIDE SEQUENCE [LARGE SCALE GENOMIC DNA]</scope>
    <source>
        <strain evidence="2 3">D13</strain>
    </source>
</reference>
<dbReference type="AlphaFoldDB" id="A0A2P1PSV6"/>
<protein>
    <recommendedName>
        <fullName evidence="1">Mor transcription activator domain-containing protein</fullName>
    </recommendedName>
</protein>
<dbReference type="PANTHER" id="PTHR37812:SF1">
    <property type="entry name" value="MU-LIKE PROPHAGE FLUMU PROTEIN C"/>
    <property type="match status" value="1"/>
</dbReference>
<dbReference type="Gene3D" id="1.10.10.60">
    <property type="entry name" value="Homeodomain-like"/>
    <property type="match status" value="1"/>
</dbReference>
<dbReference type="OrthoDB" id="6387485at2"/>
<evidence type="ECO:0000259" key="1">
    <source>
        <dbReference type="Pfam" id="PF08765"/>
    </source>
</evidence>
<dbReference type="PANTHER" id="PTHR37812">
    <property type="entry name" value="MU-LIKE PROPHAGE FLUMU PROTEIN C"/>
    <property type="match status" value="1"/>
</dbReference>
<dbReference type="Proteomes" id="UP000241074">
    <property type="component" value="Chromosome"/>
</dbReference>
<evidence type="ECO:0000313" key="3">
    <source>
        <dbReference type="Proteomes" id="UP000241074"/>
    </source>
</evidence>